<evidence type="ECO:0000313" key="1">
    <source>
        <dbReference type="EMBL" id="MBB4667091.1"/>
    </source>
</evidence>
<proteinExistence type="predicted"/>
<dbReference type="EMBL" id="JACHMD010000001">
    <property type="protein sequence ID" value="MBB4667091.1"/>
    <property type="molecule type" value="Genomic_DNA"/>
</dbReference>
<name>A0A7W7BQQ8_9MICO</name>
<gene>
    <name evidence="1" type="ORF">BKA24_001800</name>
</gene>
<keyword evidence="2" id="KW-1185">Reference proteome</keyword>
<dbReference type="AlphaFoldDB" id="A0A7W7BQQ8"/>
<sequence>MITLPNGVKVPDGSDLADPQILLGDVARSISDALGGLGTGKRQPHLYAVANQTEKTALASLTTLQDGDRVFVADTGWWELRSGGAWIVWETMQAVAWPFAHTGVSPGNGTGAFSYFLRGDLVHLSGSFRFGSTTSVTTSSGALALPFVHADGTTTPLVLGTCSAQSGGALFWQGVVVGQSGTASGAMRFDVGAASGVLAALSATAPRAWGSGDILSFDIRWRRKL</sequence>
<protein>
    <submittedName>
        <fullName evidence="1">Uncharacterized protein</fullName>
    </submittedName>
</protein>
<organism evidence="1 2">
    <name type="scientific">Microbacterium marinum</name>
    <dbReference type="NCBI Taxonomy" id="421115"/>
    <lineage>
        <taxon>Bacteria</taxon>
        <taxon>Bacillati</taxon>
        <taxon>Actinomycetota</taxon>
        <taxon>Actinomycetes</taxon>
        <taxon>Micrococcales</taxon>
        <taxon>Microbacteriaceae</taxon>
        <taxon>Microbacterium</taxon>
    </lineage>
</organism>
<accession>A0A7W7BQQ8</accession>
<comment type="caution">
    <text evidence="1">The sequence shown here is derived from an EMBL/GenBank/DDBJ whole genome shotgun (WGS) entry which is preliminary data.</text>
</comment>
<dbReference type="RefSeq" id="WP_184217265.1">
    <property type="nucleotide sequence ID" value="NZ_JACHMD010000001.1"/>
</dbReference>
<reference evidence="1 2" key="1">
    <citation type="submission" date="2020-08" db="EMBL/GenBank/DDBJ databases">
        <title>Sequencing the genomes of 1000 actinobacteria strains.</title>
        <authorList>
            <person name="Klenk H.-P."/>
        </authorList>
    </citation>
    <scope>NUCLEOTIDE SEQUENCE [LARGE SCALE GENOMIC DNA]</scope>
    <source>
        <strain evidence="1 2">DSM 24947</strain>
    </source>
</reference>
<evidence type="ECO:0000313" key="2">
    <source>
        <dbReference type="Proteomes" id="UP000573729"/>
    </source>
</evidence>
<dbReference type="Proteomes" id="UP000573729">
    <property type="component" value="Unassembled WGS sequence"/>
</dbReference>